<dbReference type="InterPro" id="IPR029058">
    <property type="entry name" value="AB_hydrolase_fold"/>
</dbReference>
<dbReference type="PANTHER" id="PTHR11247:SF8">
    <property type="entry name" value="PALMITOYL-PROTEIN THIOESTERASE 1"/>
    <property type="match status" value="1"/>
</dbReference>
<proteinExistence type="inferred from homology"/>
<dbReference type="STRING" id="1173061.A0A0J9XDB7"/>
<dbReference type="InterPro" id="IPR002472">
    <property type="entry name" value="Palm_thioest"/>
</dbReference>
<evidence type="ECO:0000313" key="9">
    <source>
        <dbReference type="EMBL" id="CDO55240.1"/>
    </source>
</evidence>
<dbReference type="Pfam" id="PF02089">
    <property type="entry name" value="Palm_thioest"/>
    <property type="match status" value="1"/>
</dbReference>
<dbReference type="PRINTS" id="PR00414">
    <property type="entry name" value="PPTHIESTRASE"/>
</dbReference>
<dbReference type="Proteomes" id="UP000242525">
    <property type="component" value="Unassembled WGS sequence"/>
</dbReference>
<dbReference type="EC" id="3.1.2.22" evidence="2"/>
<dbReference type="SUPFAM" id="SSF53474">
    <property type="entry name" value="alpha/beta-Hydrolases"/>
    <property type="match status" value="1"/>
</dbReference>
<evidence type="ECO:0000256" key="3">
    <source>
        <dbReference type="ARBA" id="ARBA00014212"/>
    </source>
</evidence>
<organism evidence="9 10">
    <name type="scientific">Geotrichum candidum</name>
    <name type="common">Oospora lactis</name>
    <name type="synonym">Dipodascus geotrichum</name>
    <dbReference type="NCBI Taxonomy" id="1173061"/>
    <lineage>
        <taxon>Eukaryota</taxon>
        <taxon>Fungi</taxon>
        <taxon>Dikarya</taxon>
        <taxon>Ascomycota</taxon>
        <taxon>Saccharomycotina</taxon>
        <taxon>Dipodascomycetes</taxon>
        <taxon>Dipodascales</taxon>
        <taxon>Dipodascaceae</taxon>
        <taxon>Geotrichum</taxon>
    </lineage>
</organism>
<keyword evidence="7" id="KW-0325">Glycoprotein</keyword>
<evidence type="ECO:0000256" key="7">
    <source>
        <dbReference type="ARBA" id="ARBA00023180"/>
    </source>
</evidence>
<gene>
    <name evidence="9" type="ORF">BN980_GECA10s02111g</name>
</gene>
<evidence type="ECO:0000256" key="5">
    <source>
        <dbReference type="ARBA" id="ARBA00022801"/>
    </source>
</evidence>
<keyword evidence="5" id="KW-0378">Hydrolase</keyword>
<keyword evidence="4" id="KW-0732">Signal</keyword>
<dbReference type="AlphaFoldDB" id="A0A0J9XDB7"/>
<dbReference type="GO" id="GO:0008474">
    <property type="term" value="F:palmitoyl-(protein) hydrolase activity"/>
    <property type="evidence" value="ECO:0007669"/>
    <property type="project" value="UniProtKB-EC"/>
</dbReference>
<keyword evidence="6" id="KW-1015">Disulfide bond</keyword>
<evidence type="ECO:0000256" key="8">
    <source>
        <dbReference type="ARBA" id="ARBA00031934"/>
    </source>
</evidence>
<evidence type="ECO:0000313" key="10">
    <source>
        <dbReference type="Proteomes" id="UP000242525"/>
    </source>
</evidence>
<evidence type="ECO:0000256" key="1">
    <source>
        <dbReference type="ARBA" id="ARBA00010758"/>
    </source>
</evidence>
<dbReference type="FunFam" id="3.40.50.1820:FF:000107">
    <property type="entry name" value="Palmitoyl-protein thioesterase 1"/>
    <property type="match status" value="1"/>
</dbReference>
<evidence type="ECO:0000256" key="2">
    <source>
        <dbReference type="ARBA" id="ARBA00012423"/>
    </source>
</evidence>
<reference evidence="9" key="1">
    <citation type="submission" date="2014-03" db="EMBL/GenBank/DDBJ databases">
        <authorList>
            <person name="Casaregola S."/>
        </authorList>
    </citation>
    <scope>NUCLEOTIDE SEQUENCE [LARGE SCALE GENOMIC DNA]</scope>
    <source>
        <strain evidence="9">CLIB 918</strain>
    </source>
</reference>
<comment type="similarity">
    <text evidence="1">Belongs to the palmitoyl-protein thioesterase family.</text>
</comment>
<comment type="caution">
    <text evidence="9">The sequence shown here is derived from an EMBL/GenBank/DDBJ whole genome shotgun (WGS) entry which is preliminary data.</text>
</comment>
<dbReference type="Gene3D" id="3.40.50.1820">
    <property type="entry name" value="alpha/beta hydrolase"/>
    <property type="match status" value="1"/>
</dbReference>
<protein>
    <recommendedName>
        <fullName evidence="3">Palmitoyl-protein thioesterase 1</fullName>
        <ecNumber evidence="2">3.1.2.22</ecNumber>
    </recommendedName>
    <alternativeName>
        <fullName evidence="8">Palmitoyl-protein hydrolase 1</fullName>
    </alternativeName>
</protein>
<keyword evidence="10" id="KW-1185">Reference proteome</keyword>
<evidence type="ECO:0000256" key="6">
    <source>
        <dbReference type="ARBA" id="ARBA00023157"/>
    </source>
</evidence>
<dbReference type="EMBL" id="CCBN010000010">
    <property type="protein sequence ID" value="CDO55240.1"/>
    <property type="molecule type" value="Genomic_DNA"/>
</dbReference>
<accession>A0A0J9XDB7</accession>
<name>A0A0J9XDB7_GEOCN</name>
<dbReference type="OrthoDB" id="10263094at2759"/>
<dbReference type="PANTHER" id="PTHR11247">
    <property type="entry name" value="PALMITOYL-PROTEIN THIOESTERASE/DOLICHYLDIPHOSPHATASE 1"/>
    <property type="match status" value="1"/>
</dbReference>
<evidence type="ECO:0000256" key="4">
    <source>
        <dbReference type="ARBA" id="ARBA00022729"/>
    </source>
</evidence>
<sequence>MGDRYDSASIHTVVEEIKSIHKDIQVHVVRLDEDGSEDQKQTVLGVVNEQIDQVCEQLREVKGLENGFDGIGFSQGGLFLRGYAERCNNPPLKTLVTFGSPHNGIADVFYCGEREYLCKQRNKLIVSQIFTDYAQTHSVNAQYFRDPENYATYLNRSHFLADINNEREVKNATYKSNLSTLERLVLIQFSDDKTVIPKQSSWFQEYNKTTQVVTPLEKRELYTEDWLGLKALGERSAIVYIELEGAHMQFSTEDLRSIVATYLGNKDSHGTATPIVESAMSGRRTALLEGIQRVFGYLKPH</sequence>